<evidence type="ECO:0000313" key="2">
    <source>
        <dbReference type="Proteomes" id="UP000256779"/>
    </source>
</evidence>
<keyword evidence="2" id="KW-1185">Reference proteome</keyword>
<dbReference type="Proteomes" id="UP000256779">
    <property type="component" value="Unassembled WGS sequence"/>
</dbReference>
<dbReference type="AlphaFoldDB" id="A0A3D9KY59"/>
<accession>A0A3D9KY59</accession>
<reference evidence="1 2" key="1">
    <citation type="submission" date="2018-07" db="EMBL/GenBank/DDBJ databases">
        <title>Genomic Encyclopedia of Type Strains, Phase IV (KMG-IV): sequencing the most valuable type-strain genomes for metagenomic binning, comparative biology and taxonomic classification.</title>
        <authorList>
            <person name="Goeker M."/>
        </authorList>
    </citation>
    <scope>NUCLEOTIDE SEQUENCE [LARGE SCALE GENOMIC DNA]</scope>
    <source>
        <strain evidence="1 2">DSM 4134</strain>
    </source>
</reference>
<dbReference type="EMBL" id="QREG01000021">
    <property type="protein sequence ID" value="RED94361.1"/>
    <property type="molecule type" value="Genomic_DNA"/>
</dbReference>
<sequence length="251" mass="28316">MLIAGFLPQEPATTHYTGVYQGKSLFVQNPFDRESNSFCISAISINGKPQPYNYRLSAIKLDFDGVSKNSPVNIKITHREGCTPIIINRDAITYHTTFSFQEISVTDSVLVWQTRGERANSTYVLEHYEGGIWLEQDTIQAEGTFGGAMYVHFPEIQEGANKLRLKYIFPGGNYLYSREIDFHHYPEPVTFKPFVAERELILSRSARYEVFDAGGDLVLTGKGATVDVSNLPRGEYVIYFNNTDPGAFTKK</sequence>
<proteinExistence type="predicted"/>
<comment type="caution">
    <text evidence="1">The sequence shown here is derived from an EMBL/GenBank/DDBJ whole genome shotgun (WGS) entry which is preliminary data.</text>
</comment>
<name>A0A3D9KY59_MARFU</name>
<organism evidence="1 2">
    <name type="scientific">Marinoscillum furvescens DSM 4134</name>
    <dbReference type="NCBI Taxonomy" id="1122208"/>
    <lineage>
        <taxon>Bacteria</taxon>
        <taxon>Pseudomonadati</taxon>
        <taxon>Bacteroidota</taxon>
        <taxon>Cytophagia</taxon>
        <taxon>Cytophagales</taxon>
        <taxon>Reichenbachiellaceae</taxon>
        <taxon>Marinoscillum</taxon>
    </lineage>
</organism>
<gene>
    <name evidence="1" type="ORF">C7460_12148</name>
</gene>
<protein>
    <submittedName>
        <fullName evidence="1">Uncharacterized protein</fullName>
    </submittedName>
</protein>
<dbReference type="RefSeq" id="WP_115869599.1">
    <property type="nucleotide sequence ID" value="NZ_QREG01000021.1"/>
</dbReference>
<evidence type="ECO:0000313" key="1">
    <source>
        <dbReference type="EMBL" id="RED94361.1"/>
    </source>
</evidence>